<feature type="compositionally biased region" description="Basic and acidic residues" evidence="1">
    <location>
        <begin position="108"/>
        <end position="127"/>
    </location>
</feature>
<feature type="region of interest" description="Disordered" evidence="1">
    <location>
        <begin position="88"/>
        <end position="128"/>
    </location>
</feature>
<proteinExistence type="predicted"/>
<name>A0A438MZR4_EXOME</name>
<evidence type="ECO:0000256" key="1">
    <source>
        <dbReference type="SAM" id="MobiDB-lite"/>
    </source>
</evidence>
<gene>
    <name evidence="2" type="ORF">B0A52_08006</name>
</gene>
<dbReference type="Proteomes" id="UP000288859">
    <property type="component" value="Unassembled WGS sequence"/>
</dbReference>
<reference evidence="2 3" key="1">
    <citation type="submission" date="2017-03" db="EMBL/GenBank/DDBJ databases">
        <title>Genomes of endolithic fungi from Antarctica.</title>
        <authorList>
            <person name="Coleine C."/>
            <person name="Masonjones S."/>
            <person name="Stajich J.E."/>
        </authorList>
    </citation>
    <scope>NUCLEOTIDE SEQUENCE [LARGE SCALE GENOMIC DNA]</scope>
    <source>
        <strain evidence="2 3">CCFEE 6314</strain>
    </source>
</reference>
<sequence>MIKFRAKFSSQVVKRLSLFGTQFLFLVTLKAVSAATLGQLSIYNRTEQGKDQDVVIVLEDDVLDGDATNWAAFPDKMLEIGGHVLRIRPSPTDREENEGVEPCTESDTNERGDDGLHATTARNDRQRSGYIQVEGGTGSVSFSNDRHRTNAARVVGGIQQLR</sequence>
<evidence type="ECO:0000313" key="2">
    <source>
        <dbReference type="EMBL" id="RVX68939.1"/>
    </source>
</evidence>
<dbReference type="EMBL" id="NAJM01000033">
    <property type="protein sequence ID" value="RVX68939.1"/>
    <property type="molecule type" value="Genomic_DNA"/>
</dbReference>
<protein>
    <submittedName>
        <fullName evidence="2">Uncharacterized protein</fullName>
    </submittedName>
</protein>
<comment type="caution">
    <text evidence="2">The sequence shown here is derived from an EMBL/GenBank/DDBJ whole genome shotgun (WGS) entry which is preliminary data.</text>
</comment>
<dbReference type="AlphaFoldDB" id="A0A438MZR4"/>
<accession>A0A438MZR4</accession>
<organism evidence="2 3">
    <name type="scientific">Exophiala mesophila</name>
    <name type="common">Black yeast-like fungus</name>
    <dbReference type="NCBI Taxonomy" id="212818"/>
    <lineage>
        <taxon>Eukaryota</taxon>
        <taxon>Fungi</taxon>
        <taxon>Dikarya</taxon>
        <taxon>Ascomycota</taxon>
        <taxon>Pezizomycotina</taxon>
        <taxon>Eurotiomycetes</taxon>
        <taxon>Chaetothyriomycetidae</taxon>
        <taxon>Chaetothyriales</taxon>
        <taxon>Herpotrichiellaceae</taxon>
        <taxon>Exophiala</taxon>
    </lineage>
</organism>
<evidence type="ECO:0000313" key="3">
    <source>
        <dbReference type="Proteomes" id="UP000288859"/>
    </source>
</evidence>